<dbReference type="OrthoDB" id="9780724at2"/>
<evidence type="ECO:0000256" key="1">
    <source>
        <dbReference type="ARBA" id="ARBA00034120"/>
    </source>
</evidence>
<dbReference type="NCBIfam" id="NF041746">
    <property type="entry name" value="Drt2"/>
    <property type="match status" value="1"/>
</dbReference>
<feature type="domain" description="Reverse transcriptase" evidence="2">
    <location>
        <begin position="66"/>
        <end position="353"/>
    </location>
</feature>
<dbReference type="SUPFAM" id="SSF56672">
    <property type="entry name" value="DNA/RNA polymerases"/>
    <property type="match status" value="1"/>
</dbReference>
<comment type="similarity">
    <text evidence="1">Belongs to the bacterial reverse transcriptase family.</text>
</comment>
<comment type="caution">
    <text evidence="3">The sequence shown here is derived from an EMBL/GenBank/DDBJ whole genome shotgun (WGS) entry which is preliminary data.</text>
</comment>
<sequence>MLNQAIKIWSEKAQQLRANKKRGYIHFDQKPNLVNVCKVVSNPQEIAGHHFYPFIEKIILTPRYKKDKDSGERKKDTKERSVMYASHMDAHIYSYYNILLELAYEEKIKEEAYSKFILAYRKFKDESGKGKCNIHFAHELFEAVKEKGECVILAFDISNFYTNLDHKLLLKSWKDILGVDNLPEDHYNVFKSITRYSKVSRKILHEEFKIEDKQEKIKRLCTAEQFRDVVRKKGFIVPNKEGKGIPQGAPMSGLLSNLYMLNFDKMAYQEIFEKQNGLYRRYSDDIIVVCSTQQQREIENWIKCEISNQLKLEINTDKTEVTYIKLSDDGSLRAFKDFEGNIRRNAQYLGFEFNGKNCFIRSSSLARYYRRMKMRVRMAKKRAERTTALNKIVFKKKLLIRNSDYIFKIQQGSNKASKSKYLTANFVTYAQKAAKSMKEDKINKQISPHLKKLHQEVLKKIIK</sequence>
<organism evidence="3 4">
    <name type="scientific">Larkinella punicea</name>
    <dbReference type="NCBI Taxonomy" id="2315727"/>
    <lineage>
        <taxon>Bacteria</taxon>
        <taxon>Pseudomonadati</taxon>
        <taxon>Bacteroidota</taxon>
        <taxon>Cytophagia</taxon>
        <taxon>Cytophagales</taxon>
        <taxon>Spirosomataceae</taxon>
        <taxon>Larkinella</taxon>
    </lineage>
</organism>
<protein>
    <recommendedName>
        <fullName evidence="2">Reverse transcriptase domain-containing protein</fullName>
    </recommendedName>
</protein>
<dbReference type="Pfam" id="PF00078">
    <property type="entry name" value="RVT_1"/>
    <property type="match status" value="1"/>
</dbReference>
<dbReference type="PANTHER" id="PTHR34047:SF8">
    <property type="entry name" value="PROTEIN YKFC"/>
    <property type="match status" value="1"/>
</dbReference>
<dbReference type="EMBL" id="QOWE01000015">
    <property type="protein sequence ID" value="RCR68061.1"/>
    <property type="molecule type" value="Genomic_DNA"/>
</dbReference>
<evidence type="ECO:0000259" key="2">
    <source>
        <dbReference type="PROSITE" id="PS50878"/>
    </source>
</evidence>
<proteinExistence type="inferred from homology"/>
<reference evidence="3 4" key="1">
    <citation type="submission" date="2018-07" db="EMBL/GenBank/DDBJ databases">
        <title>Genome analysis of Larkinella rosea.</title>
        <authorList>
            <person name="Zhou Z."/>
            <person name="Wang G."/>
        </authorList>
    </citation>
    <scope>NUCLEOTIDE SEQUENCE [LARGE SCALE GENOMIC DNA]</scope>
    <source>
        <strain evidence="4">zzj9</strain>
    </source>
</reference>
<name>A0A368JPF9_9BACT</name>
<keyword evidence="4" id="KW-1185">Reference proteome</keyword>
<gene>
    <name evidence="3" type="ORF">DUE52_18535</name>
</gene>
<evidence type="ECO:0000313" key="4">
    <source>
        <dbReference type="Proteomes" id="UP000253383"/>
    </source>
</evidence>
<dbReference type="AlphaFoldDB" id="A0A368JPF9"/>
<dbReference type="Proteomes" id="UP000253383">
    <property type="component" value="Unassembled WGS sequence"/>
</dbReference>
<dbReference type="InterPro" id="IPR000477">
    <property type="entry name" value="RT_dom"/>
</dbReference>
<dbReference type="InterPro" id="IPR051083">
    <property type="entry name" value="GrpII_Intron_Splice-Mob/Def"/>
</dbReference>
<dbReference type="RefSeq" id="WP_114407526.1">
    <property type="nucleotide sequence ID" value="NZ_QOWE01000015.1"/>
</dbReference>
<dbReference type="PROSITE" id="PS50878">
    <property type="entry name" value="RT_POL"/>
    <property type="match status" value="1"/>
</dbReference>
<accession>A0A368JPF9</accession>
<evidence type="ECO:0000313" key="3">
    <source>
        <dbReference type="EMBL" id="RCR68061.1"/>
    </source>
</evidence>
<dbReference type="InterPro" id="IPR043502">
    <property type="entry name" value="DNA/RNA_pol_sf"/>
</dbReference>
<dbReference type="PANTHER" id="PTHR34047">
    <property type="entry name" value="NUCLEAR INTRON MATURASE 1, MITOCHONDRIAL-RELATED"/>
    <property type="match status" value="1"/>
</dbReference>